<feature type="domain" description="Rab-GAP TBC" evidence="3">
    <location>
        <begin position="788"/>
        <end position="977"/>
    </location>
</feature>
<dbReference type="STRING" id="1051891.A0A0C3QIL2"/>
<dbReference type="EMBL" id="KN823020">
    <property type="protein sequence ID" value="KIO26731.1"/>
    <property type="molecule type" value="Genomic_DNA"/>
</dbReference>
<organism evidence="4 5">
    <name type="scientific">Tulasnella calospora MUT 4182</name>
    <dbReference type="NCBI Taxonomy" id="1051891"/>
    <lineage>
        <taxon>Eukaryota</taxon>
        <taxon>Fungi</taxon>
        <taxon>Dikarya</taxon>
        <taxon>Basidiomycota</taxon>
        <taxon>Agaricomycotina</taxon>
        <taxon>Agaricomycetes</taxon>
        <taxon>Cantharellales</taxon>
        <taxon>Tulasnellaceae</taxon>
        <taxon>Tulasnella</taxon>
    </lineage>
</organism>
<proteinExistence type="predicted"/>
<feature type="region of interest" description="Disordered" evidence="2">
    <location>
        <begin position="344"/>
        <end position="450"/>
    </location>
</feature>
<gene>
    <name evidence="4" type="ORF">M407DRAFT_7694</name>
</gene>
<dbReference type="Gene3D" id="1.10.472.80">
    <property type="entry name" value="Ypt/Rab-GAP domain of gyp1p, domain 3"/>
    <property type="match status" value="1"/>
</dbReference>
<accession>A0A0C3QIL2</accession>
<dbReference type="SMART" id="SM00164">
    <property type="entry name" value="TBC"/>
    <property type="match status" value="1"/>
</dbReference>
<feature type="region of interest" description="Disordered" evidence="2">
    <location>
        <begin position="99"/>
        <end position="177"/>
    </location>
</feature>
<feature type="compositionally biased region" description="Polar residues" evidence="2">
    <location>
        <begin position="99"/>
        <end position="120"/>
    </location>
</feature>
<reference evidence="5" key="2">
    <citation type="submission" date="2015-01" db="EMBL/GenBank/DDBJ databases">
        <title>Evolutionary Origins and Diversification of the Mycorrhizal Mutualists.</title>
        <authorList>
            <consortium name="DOE Joint Genome Institute"/>
            <consortium name="Mycorrhizal Genomics Consortium"/>
            <person name="Kohler A."/>
            <person name="Kuo A."/>
            <person name="Nagy L.G."/>
            <person name="Floudas D."/>
            <person name="Copeland A."/>
            <person name="Barry K.W."/>
            <person name="Cichocki N."/>
            <person name="Veneault-Fourrey C."/>
            <person name="LaButti K."/>
            <person name="Lindquist E.A."/>
            <person name="Lipzen A."/>
            <person name="Lundell T."/>
            <person name="Morin E."/>
            <person name="Murat C."/>
            <person name="Riley R."/>
            <person name="Ohm R."/>
            <person name="Sun H."/>
            <person name="Tunlid A."/>
            <person name="Henrissat B."/>
            <person name="Grigoriev I.V."/>
            <person name="Hibbett D.S."/>
            <person name="Martin F."/>
        </authorList>
    </citation>
    <scope>NUCLEOTIDE SEQUENCE [LARGE SCALE GENOMIC DNA]</scope>
    <source>
        <strain evidence="5">MUT 4182</strain>
    </source>
</reference>
<feature type="compositionally biased region" description="Polar residues" evidence="2">
    <location>
        <begin position="158"/>
        <end position="171"/>
    </location>
</feature>
<dbReference type="Pfam" id="PF00566">
    <property type="entry name" value="RabGAP-TBC"/>
    <property type="match status" value="1"/>
</dbReference>
<name>A0A0C3QIL2_9AGAM</name>
<dbReference type="Gene3D" id="1.10.8.270">
    <property type="entry name" value="putative rabgap domain of human tbc1 domain family member 14 like domains"/>
    <property type="match status" value="1"/>
</dbReference>
<feature type="coiled-coil region" evidence="1">
    <location>
        <begin position="254"/>
        <end position="292"/>
    </location>
</feature>
<dbReference type="HOGENOM" id="CLU_003165_0_0_1"/>
<dbReference type="FunFam" id="1.10.8.270:FF:000026">
    <property type="entry name" value="TBC (Tre-2/Bub2/Cdc16) domain family"/>
    <property type="match status" value="1"/>
</dbReference>
<dbReference type="PANTHER" id="PTHR47219">
    <property type="entry name" value="RAB GTPASE-ACTIVATING PROTEIN 1-LIKE"/>
    <property type="match status" value="1"/>
</dbReference>
<evidence type="ECO:0000256" key="2">
    <source>
        <dbReference type="SAM" id="MobiDB-lite"/>
    </source>
</evidence>
<reference evidence="4 5" key="1">
    <citation type="submission" date="2014-04" db="EMBL/GenBank/DDBJ databases">
        <authorList>
            <consortium name="DOE Joint Genome Institute"/>
            <person name="Kuo A."/>
            <person name="Girlanda M."/>
            <person name="Perotto S."/>
            <person name="Kohler A."/>
            <person name="Nagy L.G."/>
            <person name="Floudas D."/>
            <person name="Copeland A."/>
            <person name="Barry K.W."/>
            <person name="Cichocki N."/>
            <person name="Veneault-Fourrey C."/>
            <person name="LaButti K."/>
            <person name="Lindquist E.A."/>
            <person name="Lipzen A."/>
            <person name="Lundell T."/>
            <person name="Morin E."/>
            <person name="Murat C."/>
            <person name="Sun H."/>
            <person name="Tunlid A."/>
            <person name="Henrissat B."/>
            <person name="Grigoriev I.V."/>
            <person name="Hibbett D.S."/>
            <person name="Martin F."/>
            <person name="Nordberg H.P."/>
            <person name="Cantor M.N."/>
            <person name="Hua S.X."/>
        </authorList>
    </citation>
    <scope>NUCLEOTIDE SEQUENCE [LARGE SCALE GENOMIC DNA]</scope>
    <source>
        <strain evidence="4 5">MUT 4182</strain>
    </source>
</reference>
<dbReference type="InterPro" id="IPR000195">
    <property type="entry name" value="Rab-GAP-TBC_dom"/>
</dbReference>
<feature type="compositionally biased region" description="Polar residues" evidence="2">
    <location>
        <begin position="344"/>
        <end position="358"/>
    </location>
</feature>
<dbReference type="Proteomes" id="UP000054248">
    <property type="component" value="Unassembled WGS sequence"/>
</dbReference>
<feature type="compositionally biased region" description="Low complexity" evidence="2">
    <location>
        <begin position="121"/>
        <end position="140"/>
    </location>
</feature>
<feature type="compositionally biased region" description="Basic and acidic residues" evidence="2">
    <location>
        <begin position="406"/>
        <end position="425"/>
    </location>
</feature>
<feature type="compositionally biased region" description="Polar residues" evidence="2">
    <location>
        <begin position="604"/>
        <end position="615"/>
    </location>
</feature>
<protein>
    <recommendedName>
        <fullName evidence="3">Rab-GAP TBC domain-containing protein</fullName>
    </recommendedName>
</protein>
<evidence type="ECO:0000256" key="1">
    <source>
        <dbReference type="SAM" id="Coils"/>
    </source>
</evidence>
<dbReference type="PANTHER" id="PTHR47219:SF20">
    <property type="entry name" value="TBC1 DOMAIN FAMILY MEMBER 2B"/>
    <property type="match status" value="1"/>
</dbReference>
<dbReference type="InterPro" id="IPR035969">
    <property type="entry name" value="Rab-GAP_TBC_sf"/>
</dbReference>
<dbReference type="SUPFAM" id="SSF47923">
    <property type="entry name" value="Ypt/Rab-GAP domain of gyp1p"/>
    <property type="match status" value="2"/>
</dbReference>
<keyword evidence="1" id="KW-0175">Coiled coil</keyword>
<dbReference type="PROSITE" id="PS50086">
    <property type="entry name" value="TBC_RABGAP"/>
    <property type="match status" value="1"/>
</dbReference>
<feature type="compositionally biased region" description="Pro residues" evidence="2">
    <location>
        <begin position="429"/>
        <end position="439"/>
    </location>
</feature>
<evidence type="ECO:0000259" key="3">
    <source>
        <dbReference type="PROSITE" id="PS50086"/>
    </source>
</evidence>
<feature type="compositionally biased region" description="Low complexity" evidence="2">
    <location>
        <begin position="32"/>
        <end position="44"/>
    </location>
</feature>
<evidence type="ECO:0000313" key="4">
    <source>
        <dbReference type="EMBL" id="KIO26731.1"/>
    </source>
</evidence>
<feature type="region of interest" description="Disordered" evidence="2">
    <location>
        <begin position="1"/>
        <end position="44"/>
    </location>
</feature>
<sequence>MATFSEVTGDHPLSPADVNPPSHRQTRRKLDASLTQAASDAAATPVAVSAAMPPVTSYFALKMKSEEMAASLTNGATPETIMYEASPARRRHPVNVMKQHQSNNNSVSSAGRTPISNVFGSSAYSESPSTSRSTSSVASPKPNHRPSFSLSIPPPQINGVTPVQSSASPSTAPHDASTFAALTPTAGSSQRQPLPDPELSTSNVSPELWAQIISARWHDQSDSELQTSVQDIVSADWQPSLDDSRLTHTYNTVIRVLSSSLEKLNDRHMELENRWKRRIEAERARRREAEARIRALKPPVPEDMARRILNAVFGEAEQASGSDAPGNLSLGDSALLDSLQQAMTDTFSPPPRSDSTFSMAIPHIEPPTPVQHEEEVDRVEGLSPTSSVAYSVGRNGTLKSMASSIKSEKSVDRQDTVKQQPDKRAPAPVSAPPPTPVVPQIPTNTAQQPRAGTVELESIIPALAKPPTLFLARSSLSSPSFRPNFPHSTASRFSVISNSSRDGEHGTDQPLMTDRYGFIYDVSSYYVKMLVKAKEASSTAPASLTGIKVQEIEEDDEGWPSDEIDGKAVATPQMEVVHGHCESCEGSQVGGSPKEGIVLDQDSPAVNNVDSSSLAAETDQPDQEAGAATPTSPTTRSIKLPLSLSQSLAPSKPSVSAQSLNIDGHSRASSNTLALDENGAPTHACTSTISLLLTQLTEMHDKQQEKQKTDWDAFLRKRKAKIGKTTMGPSSSNPGISRITSAAAMLGLGLENEDEEVGHTDGIIGVAQMGHSANTQDWKEFSRLVQGGAPLIYRPKVWLECSGALEIMEPGVYQELLSSHAGEKNQALSEIEKDVTRTMPLNIFFGGDGVGVQKLRRVLQAYSWRNPSVGYCQGMNLIASTLLLVHANEEEAFWILVSIIEKLLPSEFFSPSLLVSRACPMVLLDYVQETMPKLYLHLLDQGVDLPAISFSWFLSLFTDCLPVETLFRVWDVFFVDGMDVLFRVALAILKVNEAELLQCDSMPSLYLHFESMTARMWQADKLLKVGRLTV</sequence>
<evidence type="ECO:0000313" key="5">
    <source>
        <dbReference type="Proteomes" id="UP000054248"/>
    </source>
</evidence>
<keyword evidence="5" id="KW-1185">Reference proteome</keyword>
<dbReference type="InterPro" id="IPR050302">
    <property type="entry name" value="Rab_GAP_TBC_domain"/>
</dbReference>
<dbReference type="GO" id="GO:0005096">
    <property type="term" value="F:GTPase activator activity"/>
    <property type="evidence" value="ECO:0007669"/>
    <property type="project" value="TreeGrafter"/>
</dbReference>
<dbReference type="AlphaFoldDB" id="A0A0C3QIL2"/>
<dbReference type="GO" id="GO:0031267">
    <property type="term" value="F:small GTPase binding"/>
    <property type="evidence" value="ECO:0007669"/>
    <property type="project" value="TreeGrafter"/>
</dbReference>
<feature type="region of interest" description="Disordered" evidence="2">
    <location>
        <begin position="583"/>
        <end position="637"/>
    </location>
</feature>
<dbReference type="OrthoDB" id="294251at2759"/>
<feature type="compositionally biased region" description="Basic and acidic residues" evidence="2">
    <location>
        <begin position="371"/>
        <end position="380"/>
    </location>
</feature>